<reference evidence="2" key="1">
    <citation type="submission" date="2020-02" db="EMBL/GenBank/DDBJ databases">
        <authorList>
            <person name="Meier V. D."/>
        </authorList>
    </citation>
    <scope>NUCLEOTIDE SEQUENCE</scope>
    <source>
        <strain evidence="2">AVDCRST_MAG87</strain>
    </source>
</reference>
<evidence type="ECO:0000313" key="2">
    <source>
        <dbReference type="EMBL" id="CAA9554383.1"/>
    </source>
</evidence>
<proteinExistence type="predicted"/>
<gene>
    <name evidence="2" type="ORF">AVDCRST_MAG87-1100</name>
</gene>
<name>A0A6J4UNY4_9BACT</name>
<evidence type="ECO:0000256" key="1">
    <source>
        <dbReference type="SAM" id="MobiDB-lite"/>
    </source>
</evidence>
<dbReference type="AlphaFoldDB" id="A0A6J4UNY4"/>
<dbReference type="EMBL" id="CADCWJ010000256">
    <property type="protein sequence ID" value="CAA9554383.1"/>
    <property type="molecule type" value="Genomic_DNA"/>
</dbReference>
<organism evidence="2">
    <name type="scientific">uncultured Thermomicrobiales bacterium</name>
    <dbReference type="NCBI Taxonomy" id="1645740"/>
    <lineage>
        <taxon>Bacteria</taxon>
        <taxon>Pseudomonadati</taxon>
        <taxon>Thermomicrobiota</taxon>
        <taxon>Thermomicrobia</taxon>
        <taxon>Thermomicrobiales</taxon>
        <taxon>environmental samples</taxon>
    </lineage>
</organism>
<feature type="region of interest" description="Disordered" evidence="1">
    <location>
        <begin position="1"/>
        <end position="40"/>
    </location>
</feature>
<sequence length="40" mass="4196">MGAGEGLDEAGMLWGTDDREVTVPPLTPLSSRTIPLEPVS</sequence>
<accession>A0A6J4UNY4</accession>
<protein>
    <submittedName>
        <fullName evidence="2">Uncharacterized protein</fullName>
    </submittedName>
</protein>